<dbReference type="GO" id="GO:0061630">
    <property type="term" value="F:ubiquitin protein ligase activity"/>
    <property type="evidence" value="ECO:0007669"/>
    <property type="project" value="UniProtKB-EC"/>
</dbReference>
<dbReference type="SUPFAM" id="SSF48371">
    <property type="entry name" value="ARM repeat"/>
    <property type="match status" value="1"/>
</dbReference>
<protein>
    <recommendedName>
        <fullName evidence="3">RING-type E3 ubiquitin transferase</fullName>
        <ecNumber evidence="3">2.3.2.27</ecNumber>
    </recommendedName>
</protein>
<feature type="region of interest" description="Disordered" evidence="7">
    <location>
        <begin position="1"/>
        <end position="39"/>
    </location>
</feature>
<dbReference type="SMART" id="SM00185">
    <property type="entry name" value="ARM"/>
    <property type="match status" value="4"/>
</dbReference>
<name>A0A7I8LDG4_SPIIN</name>
<sequence>MGSHGKAARWFPNLSHNHRSSSSSASRNPRPVTPPPTDVAASVEIPREFVCPISGRLMADPVIIVTGHTYERSCIQACKDLRVVPPGAGEVSAADLLIPNLALRAAIFNWCGSRGLDPPQAVDPSTAKLFVRDLPSSSPPPSATEGERGRRSPKTSIDLSPQIFHSPTNSSSNVATTTSSSSSDIPPSDQISPSPGLGLSHPLGREILTGLKAPQISEQEEAVRFLRSSTRDGSGDNRVALCDEKILAALRPMILSRYPSLCLHAVASLVNLSLHPPNRVRIVRAGLVPPLVDVLKNSAVPEAQDHAAAVLFSLSVEDDNKAAIGVLGALPPLLHLLCRNQAEERTRRDAGMALYHLSMAGTNLSKLVKQGAIKSLLALAAAPPAEAHSLPGLALMIVCNLASSREGREAMIEGGAVPALARLLRAVPPAAAAGRDSEVELKKEYCVAALYSMSKATMRFRGIAQAAGLEEVLRAVDQEEDAAALAEEEDGEAGAPERAKKRRFREMVKRTLRATCGIAAGDDDDGGSSSCGSGDTPGSQAFGTYSEPILRMHSSSVNAHAHGSNTTQF</sequence>
<dbReference type="FunFam" id="3.30.40.10:FF:000491">
    <property type="entry name" value="RING-type E3 ubiquitin transferase"/>
    <property type="match status" value="1"/>
</dbReference>
<feature type="compositionally biased region" description="Polar residues" evidence="7">
    <location>
        <begin position="154"/>
        <end position="165"/>
    </location>
</feature>
<evidence type="ECO:0000313" key="9">
    <source>
        <dbReference type="EMBL" id="CAA7407686.1"/>
    </source>
</evidence>
<feature type="compositionally biased region" description="Acidic residues" evidence="7">
    <location>
        <begin position="483"/>
        <end position="492"/>
    </location>
</feature>
<evidence type="ECO:0000256" key="2">
    <source>
        <dbReference type="ARBA" id="ARBA00004906"/>
    </source>
</evidence>
<dbReference type="EC" id="2.3.2.27" evidence="3"/>
<dbReference type="InterPro" id="IPR003613">
    <property type="entry name" value="Ubox_domain"/>
</dbReference>
<dbReference type="GO" id="GO:0016567">
    <property type="term" value="P:protein ubiquitination"/>
    <property type="evidence" value="ECO:0007669"/>
    <property type="project" value="UniProtKB-UniPathway"/>
</dbReference>
<comment type="pathway">
    <text evidence="2">Protein modification; protein ubiquitination.</text>
</comment>
<evidence type="ECO:0000256" key="3">
    <source>
        <dbReference type="ARBA" id="ARBA00012483"/>
    </source>
</evidence>
<dbReference type="SUPFAM" id="SSF57850">
    <property type="entry name" value="RING/U-box"/>
    <property type="match status" value="1"/>
</dbReference>
<evidence type="ECO:0000256" key="5">
    <source>
        <dbReference type="ARBA" id="ARBA00022786"/>
    </source>
</evidence>
<dbReference type="InterPro" id="IPR013083">
    <property type="entry name" value="Znf_RING/FYVE/PHD"/>
</dbReference>
<evidence type="ECO:0000313" key="10">
    <source>
        <dbReference type="Proteomes" id="UP000663760"/>
    </source>
</evidence>
<dbReference type="PROSITE" id="PS50176">
    <property type="entry name" value="ARM_REPEAT"/>
    <property type="match status" value="2"/>
</dbReference>
<feature type="region of interest" description="Disordered" evidence="7">
    <location>
        <begin position="518"/>
        <end position="543"/>
    </location>
</feature>
<evidence type="ECO:0000256" key="1">
    <source>
        <dbReference type="ARBA" id="ARBA00000900"/>
    </source>
</evidence>
<dbReference type="Pfam" id="PF04564">
    <property type="entry name" value="U-box"/>
    <property type="match status" value="1"/>
</dbReference>
<dbReference type="Proteomes" id="UP000663760">
    <property type="component" value="Chromosome 14"/>
</dbReference>
<organism evidence="9 10">
    <name type="scientific">Spirodela intermedia</name>
    <name type="common">Intermediate duckweed</name>
    <dbReference type="NCBI Taxonomy" id="51605"/>
    <lineage>
        <taxon>Eukaryota</taxon>
        <taxon>Viridiplantae</taxon>
        <taxon>Streptophyta</taxon>
        <taxon>Embryophyta</taxon>
        <taxon>Tracheophyta</taxon>
        <taxon>Spermatophyta</taxon>
        <taxon>Magnoliopsida</taxon>
        <taxon>Liliopsida</taxon>
        <taxon>Araceae</taxon>
        <taxon>Lemnoideae</taxon>
        <taxon>Spirodela</taxon>
    </lineage>
</organism>
<dbReference type="InterPro" id="IPR011989">
    <property type="entry name" value="ARM-like"/>
</dbReference>
<dbReference type="Pfam" id="PF00514">
    <property type="entry name" value="Arm"/>
    <property type="match status" value="1"/>
</dbReference>
<feature type="repeat" description="ARM" evidence="6">
    <location>
        <begin position="328"/>
        <end position="372"/>
    </location>
</feature>
<feature type="repeat" description="ARM" evidence="6">
    <location>
        <begin position="286"/>
        <end position="324"/>
    </location>
</feature>
<dbReference type="PANTHER" id="PTHR23315:SF339">
    <property type="entry name" value="U-BOX DOMAIN-CONTAINING PROTEIN 40"/>
    <property type="match status" value="1"/>
</dbReference>
<evidence type="ECO:0000256" key="7">
    <source>
        <dbReference type="SAM" id="MobiDB-lite"/>
    </source>
</evidence>
<evidence type="ECO:0000259" key="8">
    <source>
        <dbReference type="PROSITE" id="PS51698"/>
    </source>
</evidence>
<feature type="compositionally biased region" description="Low complexity" evidence="7">
    <location>
        <begin position="12"/>
        <end position="30"/>
    </location>
</feature>
<evidence type="ECO:0000256" key="4">
    <source>
        <dbReference type="ARBA" id="ARBA00022679"/>
    </source>
</evidence>
<dbReference type="Gene3D" id="3.30.40.10">
    <property type="entry name" value="Zinc/RING finger domain, C3HC4 (zinc finger)"/>
    <property type="match status" value="1"/>
</dbReference>
<feature type="compositionally biased region" description="Low complexity" evidence="7">
    <location>
        <begin position="527"/>
        <end position="539"/>
    </location>
</feature>
<dbReference type="EMBL" id="LR746277">
    <property type="protein sequence ID" value="CAA7407686.1"/>
    <property type="molecule type" value="Genomic_DNA"/>
</dbReference>
<feature type="region of interest" description="Disordered" evidence="7">
    <location>
        <begin position="483"/>
        <end position="502"/>
    </location>
</feature>
<keyword evidence="5" id="KW-0833">Ubl conjugation pathway</keyword>
<keyword evidence="4" id="KW-0808">Transferase</keyword>
<dbReference type="InterPro" id="IPR016024">
    <property type="entry name" value="ARM-type_fold"/>
</dbReference>
<accession>A0A7I8LDG4</accession>
<reference evidence="9" key="1">
    <citation type="submission" date="2020-02" db="EMBL/GenBank/DDBJ databases">
        <authorList>
            <person name="Scholz U."/>
            <person name="Mascher M."/>
            <person name="Fiebig A."/>
        </authorList>
    </citation>
    <scope>NUCLEOTIDE SEQUENCE</scope>
</reference>
<dbReference type="SMART" id="SM00504">
    <property type="entry name" value="Ubox"/>
    <property type="match status" value="1"/>
</dbReference>
<keyword evidence="10" id="KW-1185">Reference proteome</keyword>
<dbReference type="InterPro" id="IPR000225">
    <property type="entry name" value="Armadillo"/>
</dbReference>
<feature type="domain" description="U-box" evidence="8">
    <location>
        <begin position="44"/>
        <end position="117"/>
    </location>
</feature>
<dbReference type="PROSITE" id="PS51698">
    <property type="entry name" value="U_BOX"/>
    <property type="match status" value="1"/>
</dbReference>
<feature type="compositionally biased region" description="Low complexity" evidence="7">
    <location>
        <begin position="166"/>
        <end position="195"/>
    </location>
</feature>
<dbReference type="PANTHER" id="PTHR23315">
    <property type="entry name" value="U BOX DOMAIN-CONTAINING"/>
    <property type="match status" value="1"/>
</dbReference>
<dbReference type="OrthoDB" id="7537227at2759"/>
<dbReference type="AlphaFoldDB" id="A0A7I8LDG4"/>
<proteinExistence type="predicted"/>
<dbReference type="UniPathway" id="UPA00143"/>
<gene>
    <name evidence="9" type="ORF">SI8410_14018364</name>
</gene>
<evidence type="ECO:0000256" key="6">
    <source>
        <dbReference type="PROSITE-ProRule" id="PRU00259"/>
    </source>
</evidence>
<dbReference type="Gene3D" id="1.25.10.10">
    <property type="entry name" value="Leucine-rich Repeat Variant"/>
    <property type="match status" value="1"/>
</dbReference>
<feature type="region of interest" description="Disordered" evidence="7">
    <location>
        <begin position="131"/>
        <end position="203"/>
    </location>
</feature>
<comment type="catalytic activity">
    <reaction evidence="1">
        <text>S-ubiquitinyl-[E2 ubiquitin-conjugating enzyme]-L-cysteine + [acceptor protein]-L-lysine = [E2 ubiquitin-conjugating enzyme]-L-cysteine + N(6)-ubiquitinyl-[acceptor protein]-L-lysine.</text>
        <dbReference type="EC" id="2.3.2.27"/>
    </reaction>
</comment>